<dbReference type="AlphaFoldDB" id="A0A5B2W0X2"/>
<evidence type="ECO:0000313" key="1">
    <source>
        <dbReference type="EMBL" id="KAA2243909.1"/>
    </source>
</evidence>
<reference evidence="1 2" key="2">
    <citation type="submission" date="2019-09" db="EMBL/GenBank/DDBJ databases">
        <authorList>
            <person name="Jin C."/>
        </authorList>
    </citation>
    <scope>NUCLEOTIDE SEQUENCE [LARGE SCALE GENOMIC DNA]</scope>
    <source>
        <strain evidence="1 2">BN140078</strain>
    </source>
</reference>
<dbReference type="PROSITE" id="PS51257">
    <property type="entry name" value="PROKAR_LIPOPROTEIN"/>
    <property type="match status" value="1"/>
</dbReference>
<dbReference type="EMBL" id="VUOC01000002">
    <property type="protein sequence ID" value="KAA2243909.1"/>
    <property type="molecule type" value="Genomic_DNA"/>
</dbReference>
<dbReference type="InterPro" id="IPR045921">
    <property type="entry name" value="DUF6340"/>
</dbReference>
<accession>A0A5B2W0X2</accession>
<sequence>MKSIALAICACTIISCKSTELVYLNVKQPAPVTLPAYIKNIGVVNRTGAPAQNKVIDAVDKVFTLEGANLDKEGALASIDGLADMLVKDQVFAGVYPFKDLVMTTPVNGTFPAPIPWDTIDRICRVNKLDGLFTLELFDTDSKMSYSTTPTSIKTPLGNVPALEHNANMLTTVKTGWRIYDPATRTVLDEYVAARNLSFSGKGINPVAAASALLDRKEAVKQAGSKAGEDYAARIVPYWVRVSRDYYVKGSDNFTMARRKAQTGNWTDAAALWEKETTNPSSSIAGRACYNMAIISEINGDLDKAIKWSQKAYEDYNNHLALQYLNILKNRQAKQALLKEQGATD</sequence>
<gene>
    <name evidence="1" type="ORF">F0L74_14305</name>
</gene>
<protein>
    <recommendedName>
        <fullName evidence="3">Tetratricopeptide repeat protein</fullName>
    </recommendedName>
</protein>
<dbReference type="Gene3D" id="1.25.40.10">
    <property type="entry name" value="Tetratricopeptide repeat domain"/>
    <property type="match status" value="1"/>
</dbReference>
<name>A0A5B2W0X2_9BACT</name>
<evidence type="ECO:0008006" key="3">
    <source>
        <dbReference type="Google" id="ProtNLM"/>
    </source>
</evidence>
<dbReference type="Proteomes" id="UP000324611">
    <property type="component" value="Unassembled WGS sequence"/>
</dbReference>
<dbReference type="InterPro" id="IPR011990">
    <property type="entry name" value="TPR-like_helical_dom_sf"/>
</dbReference>
<evidence type="ECO:0000313" key="2">
    <source>
        <dbReference type="Proteomes" id="UP000324611"/>
    </source>
</evidence>
<dbReference type="Pfam" id="PF19867">
    <property type="entry name" value="DUF6340"/>
    <property type="match status" value="1"/>
</dbReference>
<proteinExistence type="predicted"/>
<reference evidence="1 2" key="1">
    <citation type="submission" date="2019-09" db="EMBL/GenBank/DDBJ databases">
        <title>Chitinophaga ginsengihumi sp. nov., isolated from soil of ginseng rhizosphere.</title>
        <authorList>
            <person name="Lee J."/>
        </authorList>
    </citation>
    <scope>NUCLEOTIDE SEQUENCE [LARGE SCALE GENOMIC DNA]</scope>
    <source>
        <strain evidence="1 2">BN140078</strain>
    </source>
</reference>
<comment type="caution">
    <text evidence="1">The sequence shown here is derived from an EMBL/GenBank/DDBJ whole genome shotgun (WGS) entry which is preliminary data.</text>
</comment>
<keyword evidence="2" id="KW-1185">Reference proteome</keyword>
<organism evidence="1 2">
    <name type="scientific">Chitinophaga agrisoli</name>
    <dbReference type="NCBI Taxonomy" id="2607653"/>
    <lineage>
        <taxon>Bacteria</taxon>
        <taxon>Pseudomonadati</taxon>
        <taxon>Bacteroidota</taxon>
        <taxon>Chitinophagia</taxon>
        <taxon>Chitinophagales</taxon>
        <taxon>Chitinophagaceae</taxon>
        <taxon>Chitinophaga</taxon>
    </lineage>
</organism>